<comment type="caution">
    <text evidence="1">The sequence shown here is derived from an EMBL/GenBank/DDBJ whole genome shotgun (WGS) entry which is preliminary data.</text>
</comment>
<evidence type="ECO:0000313" key="2">
    <source>
        <dbReference type="Proteomes" id="UP000326464"/>
    </source>
</evidence>
<name>A0A7X1NM09_9MICC</name>
<dbReference type="AlphaFoldDB" id="A0A7X1NM09"/>
<proteinExistence type="predicted"/>
<sequence>MRHTLSITVKLDIDFRWARIDVRGCLTRGSCRALVPIVDRSFRILQEPNVVIDLTGATHIDREGVDTLQNLGIVGPTAHPLLTERTGTCSLIVPDDLPECPSLRARPGGFHRSAV</sequence>
<evidence type="ECO:0008006" key="3">
    <source>
        <dbReference type="Google" id="ProtNLM"/>
    </source>
</evidence>
<organism evidence="1 2">
    <name type="scientific">Arthrobacter bussei</name>
    <dbReference type="NCBI Taxonomy" id="2594179"/>
    <lineage>
        <taxon>Bacteria</taxon>
        <taxon>Bacillati</taxon>
        <taxon>Actinomycetota</taxon>
        <taxon>Actinomycetes</taxon>
        <taxon>Micrococcales</taxon>
        <taxon>Micrococcaceae</taxon>
        <taxon>Arthrobacter</taxon>
    </lineage>
</organism>
<gene>
    <name evidence="1" type="ORF">FNH21_00950</name>
</gene>
<dbReference type="EMBL" id="VJXX01000001">
    <property type="protein sequence ID" value="MPY09307.1"/>
    <property type="molecule type" value="Genomic_DNA"/>
</dbReference>
<evidence type="ECO:0000313" key="1">
    <source>
        <dbReference type="EMBL" id="MPY09307.1"/>
    </source>
</evidence>
<keyword evidence="2" id="KW-1185">Reference proteome</keyword>
<protein>
    <recommendedName>
        <fullName evidence="3">STAS domain-containing protein</fullName>
    </recommendedName>
</protein>
<reference evidence="2" key="1">
    <citation type="submission" date="2019-07" db="EMBL/GenBank/DDBJ databases">
        <title>Arthrobacter KR32 sp. nov., isolated from mountain cheese made of cows milk.</title>
        <authorList>
            <person name="Flegler A."/>
        </authorList>
    </citation>
    <scope>NUCLEOTIDE SEQUENCE [LARGE SCALE GENOMIC DNA]</scope>
    <source>
        <strain evidence="2">KR32</strain>
    </source>
</reference>
<accession>A0A7X1NM09</accession>
<dbReference type="OrthoDB" id="4882944at2"/>
<dbReference type="Proteomes" id="UP000326464">
    <property type="component" value="Unassembled WGS sequence"/>
</dbReference>
<dbReference type="RefSeq" id="WP_152811628.1">
    <property type="nucleotide sequence ID" value="NZ_VJXX01000001.1"/>
</dbReference>